<dbReference type="SUPFAM" id="SSF51735">
    <property type="entry name" value="NAD(P)-binding Rossmann-fold domains"/>
    <property type="match status" value="1"/>
</dbReference>
<protein>
    <submittedName>
        <fullName evidence="3">Short-chain dehydrogenase</fullName>
    </submittedName>
</protein>
<evidence type="ECO:0000313" key="3">
    <source>
        <dbReference type="EMBL" id="AQS86520.1"/>
    </source>
</evidence>
<dbReference type="OrthoDB" id="9803333at2"/>
<dbReference type="Proteomes" id="UP000188937">
    <property type="component" value="Chromosome"/>
</dbReference>
<reference evidence="3 4" key="1">
    <citation type="submission" date="2016-03" db="EMBL/GenBank/DDBJ databases">
        <title>Acetic acid bacteria sequencing.</title>
        <authorList>
            <person name="Brandt J."/>
            <person name="Jakob F."/>
            <person name="Vogel R.F."/>
        </authorList>
    </citation>
    <scope>NUCLEOTIDE SEQUENCE [LARGE SCALE GENOMIC DNA]</scope>
    <source>
        <strain evidence="3 4">TMW2.1153</strain>
    </source>
</reference>
<dbReference type="Gene3D" id="3.40.50.720">
    <property type="entry name" value="NAD(P)-binding Rossmann-like Domain"/>
    <property type="match status" value="1"/>
</dbReference>
<dbReference type="PANTHER" id="PTHR42760">
    <property type="entry name" value="SHORT-CHAIN DEHYDROGENASES/REDUCTASES FAMILY MEMBER"/>
    <property type="match status" value="1"/>
</dbReference>
<dbReference type="RefSeq" id="WP_077814479.1">
    <property type="nucleotide sequence ID" value="NZ_CP014692.1"/>
</dbReference>
<dbReference type="PRINTS" id="PR00080">
    <property type="entry name" value="SDRFAMILY"/>
</dbReference>
<keyword evidence="2" id="KW-0560">Oxidoreductase</keyword>
<dbReference type="PANTHER" id="PTHR42760:SF115">
    <property type="entry name" value="3-OXOACYL-[ACYL-CARRIER-PROTEIN] REDUCTASE FABG"/>
    <property type="match status" value="1"/>
</dbReference>
<organism evidence="3 4">
    <name type="scientific">Acetobacter aceti</name>
    <dbReference type="NCBI Taxonomy" id="435"/>
    <lineage>
        <taxon>Bacteria</taxon>
        <taxon>Pseudomonadati</taxon>
        <taxon>Pseudomonadota</taxon>
        <taxon>Alphaproteobacteria</taxon>
        <taxon>Acetobacterales</taxon>
        <taxon>Acetobacteraceae</taxon>
        <taxon>Acetobacter</taxon>
        <taxon>Acetobacter subgen. Acetobacter</taxon>
    </lineage>
</organism>
<comment type="similarity">
    <text evidence="1">Belongs to the short-chain dehydrogenases/reductases (SDR) family.</text>
</comment>
<dbReference type="InterPro" id="IPR036291">
    <property type="entry name" value="NAD(P)-bd_dom_sf"/>
</dbReference>
<sequence length="253" mass="26745">MHVSLSSLAGHRVVITGGARGLGEIIAEACAAAGAELWLADILEEGGKTADRIAAKYEVPVSFSCVDLAAPESIATFAETVRGKWDSIDGLVNNGAIATNVGGKNFEDIEIELWDRVQTVNVRGTWLMTRALSPLFSTRGRIVNIASDTALWGAPRLLAYIASKGAVIAMTRSLARELGPRGIGVSAVAPGIMRTEATEYVPQERHDLYETGRAVPGPQYPEDIVGVVAFLLTEPALSLTGQALPVNAGFVFT</sequence>
<dbReference type="KEGG" id="aace:A0U92_13880"/>
<accession>A0A1U9KL63</accession>
<proteinExistence type="inferred from homology"/>
<dbReference type="GO" id="GO:0016616">
    <property type="term" value="F:oxidoreductase activity, acting on the CH-OH group of donors, NAD or NADP as acceptor"/>
    <property type="evidence" value="ECO:0007669"/>
    <property type="project" value="TreeGrafter"/>
</dbReference>
<dbReference type="STRING" id="435.A0U92_13880"/>
<dbReference type="CDD" id="cd05233">
    <property type="entry name" value="SDR_c"/>
    <property type="match status" value="1"/>
</dbReference>
<dbReference type="Pfam" id="PF13561">
    <property type="entry name" value="adh_short_C2"/>
    <property type="match status" value="1"/>
</dbReference>
<evidence type="ECO:0000313" key="4">
    <source>
        <dbReference type="Proteomes" id="UP000188937"/>
    </source>
</evidence>
<dbReference type="FunFam" id="3.40.50.720:FF:000084">
    <property type="entry name" value="Short-chain dehydrogenase reductase"/>
    <property type="match status" value="1"/>
</dbReference>
<dbReference type="PRINTS" id="PR00081">
    <property type="entry name" value="GDHRDH"/>
</dbReference>
<dbReference type="EMBL" id="CP014692">
    <property type="protein sequence ID" value="AQS86520.1"/>
    <property type="molecule type" value="Genomic_DNA"/>
</dbReference>
<name>A0A1U9KL63_ACEAC</name>
<keyword evidence="4" id="KW-1185">Reference proteome</keyword>
<dbReference type="InterPro" id="IPR002347">
    <property type="entry name" value="SDR_fam"/>
</dbReference>
<gene>
    <name evidence="3" type="ORF">A0U92_13880</name>
</gene>
<evidence type="ECO:0000256" key="2">
    <source>
        <dbReference type="ARBA" id="ARBA00023002"/>
    </source>
</evidence>
<evidence type="ECO:0000256" key="1">
    <source>
        <dbReference type="ARBA" id="ARBA00006484"/>
    </source>
</evidence>
<dbReference type="AlphaFoldDB" id="A0A1U9KL63"/>